<dbReference type="Proteomes" id="UP001152607">
    <property type="component" value="Unassembled WGS sequence"/>
</dbReference>
<organism evidence="1 2">
    <name type="scientific">Periconia digitata</name>
    <dbReference type="NCBI Taxonomy" id="1303443"/>
    <lineage>
        <taxon>Eukaryota</taxon>
        <taxon>Fungi</taxon>
        <taxon>Dikarya</taxon>
        <taxon>Ascomycota</taxon>
        <taxon>Pezizomycotina</taxon>
        <taxon>Dothideomycetes</taxon>
        <taxon>Pleosporomycetidae</taxon>
        <taxon>Pleosporales</taxon>
        <taxon>Massarineae</taxon>
        <taxon>Periconiaceae</taxon>
        <taxon>Periconia</taxon>
    </lineage>
</organism>
<reference evidence="1" key="1">
    <citation type="submission" date="2023-01" db="EMBL/GenBank/DDBJ databases">
        <authorList>
            <person name="Van Ghelder C."/>
            <person name="Rancurel C."/>
        </authorList>
    </citation>
    <scope>NUCLEOTIDE SEQUENCE</scope>
    <source>
        <strain evidence="1">CNCM I-4278</strain>
    </source>
</reference>
<evidence type="ECO:0000313" key="2">
    <source>
        <dbReference type="Proteomes" id="UP001152607"/>
    </source>
</evidence>
<dbReference type="AlphaFoldDB" id="A0A9W4U6C9"/>
<protein>
    <submittedName>
        <fullName evidence="1">Uncharacterized protein</fullName>
    </submittedName>
</protein>
<name>A0A9W4U6C9_9PLEO</name>
<proteinExistence type="predicted"/>
<comment type="caution">
    <text evidence="1">The sequence shown here is derived from an EMBL/GenBank/DDBJ whole genome shotgun (WGS) entry which is preliminary data.</text>
</comment>
<sequence length="100" mass="11080">MFNHPVFILSRAYCATNISESLSIKTLIRLVMIAIQNSLAASCYHASRRTTTNSMTMTTRMDLCVLTIVLRIFFSDVLSVSCIESSCACCSMLLVCRLAT</sequence>
<keyword evidence="2" id="KW-1185">Reference proteome</keyword>
<evidence type="ECO:0000313" key="1">
    <source>
        <dbReference type="EMBL" id="CAI6278453.1"/>
    </source>
</evidence>
<gene>
    <name evidence="1" type="ORF">PDIGIT_LOCUS2008</name>
</gene>
<dbReference type="EMBL" id="CAOQHR010000001">
    <property type="protein sequence ID" value="CAI6278453.1"/>
    <property type="molecule type" value="Genomic_DNA"/>
</dbReference>
<accession>A0A9W4U6C9</accession>